<organism evidence="1 2">
    <name type="scientific">Smallanthus sonchifolius</name>
    <dbReference type="NCBI Taxonomy" id="185202"/>
    <lineage>
        <taxon>Eukaryota</taxon>
        <taxon>Viridiplantae</taxon>
        <taxon>Streptophyta</taxon>
        <taxon>Embryophyta</taxon>
        <taxon>Tracheophyta</taxon>
        <taxon>Spermatophyta</taxon>
        <taxon>Magnoliopsida</taxon>
        <taxon>eudicotyledons</taxon>
        <taxon>Gunneridae</taxon>
        <taxon>Pentapetalae</taxon>
        <taxon>asterids</taxon>
        <taxon>campanulids</taxon>
        <taxon>Asterales</taxon>
        <taxon>Asteraceae</taxon>
        <taxon>Asteroideae</taxon>
        <taxon>Heliantheae alliance</taxon>
        <taxon>Millerieae</taxon>
        <taxon>Smallanthus</taxon>
    </lineage>
</organism>
<dbReference type="EMBL" id="CM042042">
    <property type="protein sequence ID" value="KAI3706073.1"/>
    <property type="molecule type" value="Genomic_DNA"/>
</dbReference>
<reference evidence="1 2" key="2">
    <citation type="journal article" date="2022" name="Mol. Ecol. Resour.">
        <title>The genomes of chicory, endive, great burdock and yacon provide insights into Asteraceae paleo-polyploidization history and plant inulin production.</title>
        <authorList>
            <person name="Fan W."/>
            <person name="Wang S."/>
            <person name="Wang H."/>
            <person name="Wang A."/>
            <person name="Jiang F."/>
            <person name="Liu H."/>
            <person name="Zhao H."/>
            <person name="Xu D."/>
            <person name="Zhang Y."/>
        </authorList>
    </citation>
    <scope>NUCLEOTIDE SEQUENCE [LARGE SCALE GENOMIC DNA]</scope>
    <source>
        <strain evidence="2">cv. Yunnan</strain>
        <tissue evidence="1">Leaves</tissue>
    </source>
</reference>
<sequence length="291" mass="33127">MASMHHLPEDIVFDIFIRMPTKPLLQLRCLSKDWNRMIADHVTKSKSRRMTILPFKPLHALDNKVHSIFKLPSSLNNKESKHVRLAGTLNGIVLLVLEDMILYNPLTGAFKIVPNPPFESSYTRNENYGFGYGTSPDDLKIVRLTPNNNKLYDDSRSCNVFSLKEGSWSTRSWSLDCLGTSGGRLHAFGVISAEYELWVMDEHGKEKSWSKVLTLNDLPDFDIPLSIIDEGKIVLLKIKNPKQVVIYYWLKDSYEVYEVNASIGGLWRLQAMECVGSLISPSDLCYSIDIK</sequence>
<evidence type="ECO:0000313" key="2">
    <source>
        <dbReference type="Proteomes" id="UP001056120"/>
    </source>
</evidence>
<evidence type="ECO:0000313" key="1">
    <source>
        <dbReference type="EMBL" id="KAI3706073.1"/>
    </source>
</evidence>
<accession>A0ACB9A8E5</accession>
<proteinExistence type="predicted"/>
<comment type="caution">
    <text evidence="1">The sequence shown here is derived from an EMBL/GenBank/DDBJ whole genome shotgun (WGS) entry which is preliminary data.</text>
</comment>
<name>A0ACB9A8E5_9ASTR</name>
<dbReference type="Proteomes" id="UP001056120">
    <property type="component" value="Linkage Group LG25"/>
</dbReference>
<protein>
    <submittedName>
        <fullName evidence="1">Uncharacterized protein</fullName>
    </submittedName>
</protein>
<gene>
    <name evidence="1" type="ORF">L1987_76326</name>
</gene>
<reference evidence="2" key="1">
    <citation type="journal article" date="2022" name="Mol. Ecol. Resour.">
        <title>The genomes of chicory, endive, great burdock and yacon provide insights into Asteraceae palaeo-polyploidization history and plant inulin production.</title>
        <authorList>
            <person name="Fan W."/>
            <person name="Wang S."/>
            <person name="Wang H."/>
            <person name="Wang A."/>
            <person name="Jiang F."/>
            <person name="Liu H."/>
            <person name="Zhao H."/>
            <person name="Xu D."/>
            <person name="Zhang Y."/>
        </authorList>
    </citation>
    <scope>NUCLEOTIDE SEQUENCE [LARGE SCALE GENOMIC DNA]</scope>
    <source>
        <strain evidence="2">cv. Yunnan</strain>
    </source>
</reference>
<keyword evidence="2" id="KW-1185">Reference proteome</keyword>